<gene>
    <name evidence="2" type="ORF">EJ04DRAFT_118</name>
</gene>
<keyword evidence="3" id="KW-1185">Reference proteome</keyword>
<evidence type="ECO:0000313" key="2">
    <source>
        <dbReference type="EMBL" id="KAF2741239.1"/>
    </source>
</evidence>
<dbReference type="EMBL" id="ML996097">
    <property type="protein sequence ID" value="KAF2741239.1"/>
    <property type="molecule type" value="Genomic_DNA"/>
</dbReference>
<proteinExistence type="predicted"/>
<reference evidence="2" key="1">
    <citation type="journal article" date="2020" name="Stud. Mycol.">
        <title>101 Dothideomycetes genomes: a test case for predicting lifestyles and emergence of pathogens.</title>
        <authorList>
            <person name="Haridas S."/>
            <person name="Albert R."/>
            <person name="Binder M."/>
            <person name="Bloem J."/>
            <person name="Labutti K."/>
            <person name="Salamov A."/>
            <person name="Andreopoulos B."/>
            <person name="Baker S."/>
            <person name="Barry K."/>
            <person name="Bills G."/>
            <person name="Bluhm B."/>
            <person name="Cannon C."/>
            <person name="Castanera R."/>
            <person name="Culley D."/>
            <person name="Daum C."/>
            <person name="Ezra D."/>
            <person name="Gonzalez J."/>
            <person name="Henrissat B."/>
            <person name="Kuo A."/>
            <person name="Liang C."/>
            <person name="Lipzen A."/>
            <person name="Lutzoni F."/>
            <person name="Magnuson J."/>
            <person name="Mondo S."/>
            <person name="Nolan M."/>
            <person name="Ohm R."/>
            <person name="Pangilinan J."/>
            <person name="Park H.-J."/>
            <person name="Ramirez L."/>
            <person name="Alfaro M."/>
            <person name="Sun H."/>
            <person name="Tritt A."/>
            <person name="Yoshinaga Y."/>
            <person name="Zwiers L.-H."/>
            <person name="Turgeon B."/>
            <person name="Goodwin S."/>
            <person name="Spatafora J."/>
            <person name="Crous P."/>
            <person name="Grigoriev I."/>
        </authorList>
    </citation>
    <scope>NUCLEOTIDE SEQUENCE</scope>
    <source>
        <strain evidence="2">CBS 125425</strain>
    </source>
</reference>
<organism evidence="2 3">
    <name type="scientific">Polyplosphaeria fusca</name>
    <dbReference type="NCBI Taxonomy" id="682080"/>
    <lineage>
        <taxon>Eukaryota</taxon>
        <taxon>Fungi</taxon>
        <taxon>Dikarya</taxon>
        <taxon>Ascomycota</taxon>
        <taxon>Pezizomycotina</taxon>
        <taxon>Dothideomycetes</taxon>
        <taxon>Pleosporomycetidae</taxon>
        <taxon>Pleosporales</taxon>
        <taxon>Tetraplosphaeriaceae</taxon>
        <taxon>Polyplosphaeria</taxon>
    </lineage>
</organism>
<dbReference type="AlphaFoldDB" id="A0A9P4V7S2"/>
<evidence type="ECO:0000313" key="3">
    <source>
        <dbReference type="Proteomes" id="UP000799444"/>
    </source>
</evidence>
<sequence length="145" mass="16271">MVWSANLPAFFTRSSHAQRGDPQQSPGARSFWLNMPWSDSQPKDNVSPSDHVYSQLANRHCQWCLQKYGILQLQHSANIIRYDPPRPPFSQSFPCKATHSSRNAYRGSPVGLLASPQRPCHRIRPSLTPASQPDKLAPSLLRALA</sequence>
<name>A0A9P4V7S2_9PLEO</name>
<comment type="caution">
    <text evidence="2">The sequence shown here is derived from an EMBL/GenBank/DDBJ whole genome shotgun (WGS) entry which is preliminary data.</text>
</comment>
<evidence type="ECO:0000256" key="1">
    <source>
        <dbReference type="SAM" id="MobiDB-lite"/>
    </source>
</evidence>
<feature type="region of interest" description="Disordered" evidence="1">
    <location>
        <begin position="116"/>
        <end position="138"/>
    </location>
</feature>
<protein>
    <submittedName>
        <fullName evidence="2">Uncharacterized protein</fullName>
    </submittedName>
</protein>
<accession>A0A9P4V7S2</accession>
<dbReference type="Proteomes" id="UP000799444">
    <property type="component" value="Unassembled WGS sequence"/>
</dbReference>